<dbReference type="InterPro" id="IPR021359">
    <property type="entry name" value="DUF2812"/>
</dbReference>
<reference evidence="2 3" key="1">
    <citation type="submission" date="2019-03" db="EMBL/GenBank/DDBJ databases">
        <title>Draft Genome Sequence of Massilia arenosa sp. nov., a Novel Massilia Species Isolated from a Sandy-loam Maize Soil.</title>
        <authorList>
            <person name="Raths R."/>
            <person name="Peta V."/>
            <person name="Bucking H."/>
        </authorList>
    </citation>
    <scope>NUCLEOTIDE SEQUENCE [LARGE SCALE GENOMIC DNA]</scope>
    <source>
        <strain evidence="2 3">MC02</strain>
    </source>
</reference>
<sequence length="182" mass="20930">MSRDTVVRYKFHFVWEDEKEEQWLRAMARQGLHLVKANQMCRYVFRVGAPEDVVYRLDYLTRARKDASYFQLFQDAGWEHAWACSGWQYWRKPAAGGEPEIFTDRQSKVDKLRRVRQIMAGVGVTSTAGIWANPVYWRFSETGISLASRIGVAAIAVAVLGIWVYAFCKLTQRIRAVSSAAV</sequence>
<keyword evidence="3" id="KW-1185">Reference proteome</keyword>
<comment type="caution">
    <text evidence="2">The sequence shown here is derived from an EMBL/GenBank/DDBJ whole genome shotgun (WGS) entry which is preliminary data.</text>
</comment>
<protein>
    <submittedName>
        <fullName evidence="2">DUF2812 domain-containing protein</fullName>
    </submittedName>
</protein>
<dbReference type="OrthoDB" id="8757095at2"/>
<evidence type="ECO:0000313" key="3">
    <source>
        <dbReference type="Proteomes" id="UP000298438"/>
    </source>
</evidence>
<keyword evidence="1" id="KW-0472">Membrane</keyword>
<name>A0A4Y9RSR5_9BURK</name>
<evidence type="ECO:0000313" key="2">
    <source>
        <dbReference type="EMBL" id="TFW10816.1"/>
    </source>
</evidence>
<proteinExistence type="predicted"/>
<dbReference type="EMBL" id="SPVF01000269">
    <property type="protein sequence ID" value="TFW10816.1"/>
    <property type="molecule type" value="Genomic_DNA"/>
</dbReference>
<dbReference type="Pfam" id="PF11193">
    <property type="entry name" value="DUF2812"/>
    <property type="match status" value="1"/>
</dbReference>
<gene>
    <name evidence="2" type="ORF">E4L96_22590</name>
</gene>
<accession>A0A4Y9RSR5</accession>
<keyword evidence="1" id="KW-1133">Transmembrane helix</keyword>
<feature type="transmembrane region" description="Helical" evidence="1">
    <location>
        <begin position="118"/>
        <end position="137"/>
    </location>
</feature>
<feature type="transmembrane region" description="Helical" evidence="1">
    <location>
        <begin position="149"/>
        <end position="168"/>
    </location>
</feature>
<organism evidence="2 3">
    <name type="scientific">Zemynaea arenosa</name>
    <dbReference type="NCBI Taxonomy" id="2561931"/>
    <lineage>
        <taxon>Bacteria</taxon>
        <taxon>Pseudomonadati</taxon>
        <taxon>Pseudomonadota</taxon>
        <taxon>Betaproteobacteria</taxon>
        <taxon>Burkholderiales</taxon>
        <taxon>Oxalobacteraceae</taxon>
        <taxon>Telluria group</taxon>
        <taxon>Zemynaea</taxon>
    </lineage>
</organism>
<keyword evidence="1" id="KW-0812">Transmembrane</keyword>
<evidence type="ECO:0000256" key="1">
    <source>
        <dbReference type="SAM" id="Phobius"/>
    </source>
</evidence>
<dbReference type="RefSeq" id="WP_135209483.1">
    <property type="nucleotide sequence ID" value="NZ_SPVF01000269.1"/>
</dbReference>
<dbReference type="AlphaFoldDB" id="A0A4Y9RSR5"/>
<dbReference type="Proteomes" id="UP000298438">
    <property type="component" value="Unassembled WGS sequence"/>
</dbReference>